<accession>A0A1T4SMZ1</accession>
<evidence type="ECO:0008006" key="4">
    <source>
        <dbReference type="Google" id="ProtNLM"/>
    </source>
</evidence>
<dbReference type="RefSeq" id="WP_078670513.1">
    <property type="nucleotide sequence ID" value="NZ_FUWZ01000003.1"/>
</dbReference>
<feature type="chain" id="PRO_5012572109" description="DUF1579 domain-containing protein" evidence="1">
    <location>
        <begin position="25"/>
        <end position="163"/>
    </location>
</feature>
<keyword evidence="3" id="KW-1185">Reference proteome</keyword>
<keyword evidence="1" id="KW-0732">Signal</keyword>
<dbReference type="AlphaFoldDB" id="A0A1T4SMZ1"/>
<gene>
    <name evidence="2" type="ORF">SAMN04488128_103139</name>
</gene>
<feature type="signal peptide" evidence="1">
    <location>
        <begin position="1"/>
        <end position="24"/>
    </location>
</feature>
<protein>
    <recommendedName>
        <fullName evidence="4">DUF1579 domain-containing protein</fullName>
    </recommendedName>
</protein>
<evidence type="ECO:0000313" key="3">
    <source>
        <dbReference type="Proteomes" id="UP000190367"/>
    </source>
</evidence>
<dbReference type="STRING" id="634771.SAMN04488128_103139"/>
<dbReference type="EMBL" id="FUWZ01000003">
    <property type="protein sequence ID" value="SKA29557.1"/>
    <property type="molecule type" value="Genomic_DNA"/>
</dbReference>
<name>A0A1T4SMZ1_9BACT</name>
<organism evidence="2 3">
    <name type="scientific">Chitinophaga eiseniae</name>
    <dbReference type="NCBI Taxonomy" id="634771"/>
    <lineage>
        <taxon>Bacteria</taxon>
        <taxon>Pseudomonadati</taxon>
        <taxon>Bacteroidota</taxon>
        <taxon>Chitinophagia</taxon>
        <taxon>Chitinophagales</taxon>
        <taxon>Chitinophagaceae</taxon>
        <taxon>Chitinophaga</taxon>
    </lineage>
</organism>
<dbReference type="Proteomes" id="UP000190367">
    <property type="component" value="Unassembled WGS sequence"/>
</dbReference>
<dbReference type="OrthoDB" id="5382295at2"/>
<reference evidence="3" key="1">
    <citation type="submission" date="2017-02" db="EMBL/GenBank/DDBJ databases">
        <authorList>
            <person name="Varghese N."/>
            <person name="Submissions S."/>
        </authorList>
    </citation>
    <scope>NUCLEOTIDE SEQUENCE [LARGE SCALE GENOMIC DNA]</scope>
    <source>
        <strain evidence="3">DSM 22224</strain>
    </source>
</reference>
<evidence type="ECO:0000313" key="2">
    <source>
        <dbReference type="EMBL" id="SKA29557.1"/>
    </source>
</evidence>
<sequence>MAKKQWWSNSVVLLLLLTGSISAAAQVRPADFRMLDRLAGTWRMKTKLGSVLETWSRTNDSTWTGRTWRVNGTDTTLQQSVELVRQGNDIFFIPVYEGRMETTPIRLKVRVLKAIGFVAEDPANDFPRKVTYRFTDEEHMDAKVVGERDGTVEEYIFPYRKAD</sequence>
<proteinExistence type="predicted"/>
<evidence type="ECO:0000256" key="1">
    <source>
        <dbReference type="SAM" id="SignalP"/>
    </source>
</evidence>